<name>A0AAD5UVI2_9APHY</name>
<protein>
    <submittedName>
        <fullName evidence="1">Uncharacterized protein</fullName>
    </submittedName>
</protein>
<sequence>MPEAGLQNEKIYGRGEVNQLFVDRPPDETRVIFALASSRNFRPGEQTRLTDILEGLNDKLVVMINGTMQHLRRLAPSKRTWENVVALMTANEFVEPMDDVPIAHYPDELTMKVDELTVATPKTRGIINKVGLFIARLIADEDVRNETGIQSEYLIGALAKIVKEVQEKLGARRIFQPMTKESSKTVMEVGILRYPDFEHPFFKLYHIKLDIRACVSQNVVSVRDWRAGIKGEYHACRYKPRDEIIDGVLASIRADLIQGARESLLGGDSTSTPSLM</sequence>
<dbReference type="Proteomes" id="UP001212997">
    <property type="component" value="Unassembled WGS sequence"/>
</dbReference>
<evidence type="ECO:0000313" key="1">
    <source>
        <dbReference type="EMBL" id="KAJ3477775.1"/>
    </source>
</evidence>
<reference evidence="1" key="1">
    <citation type="submission" date="2022-07" db="EMBL/GenBank/DDBJ databases">
        <title>Genome Sequence of Physisporinus lineatus.</title>
        <authorList>
            <person name="Buettner E."/>
        </authorList>
    </citation>
    <scope>NUCLEOTIDE SEQUENCE</scope>
    <source>
        <strain evidence="1">VT162</strain>
    </source>
</reference>
<keyword evidence="2" id="KW-1185">Reference proteome</keyword>
<gene>
    <name evidence="1" type="ORF">NLI96_g10235</name>
</gene>
<accession>A0AAD5UVI2</accession>
<dbReference type="AlphaFoldDB" id="A0AAD5UVI2"/>
<organism evidence="1 2">
    <name type="scientific">Meripilus lineatus</name>
    <dbReference type="NCBI Taxonomy" id="2056292"/>
    <lineage>
        <taxon>Eukaryota</taxon>
        <taxon>Fungi</taxon>
        <taxon>Dikarya</taxon>
        <taxon>Basidiomycota</taxon>
        <taxon>Agaricomycotina</taxon>
        <taxon>Agaricomycetes</taxon>
        <taxon>Polyporales</taxon>
        <taxon>Meripilaceae</taxon>
        <taxon>Meripilus</taxon>
    </lineage>
</organism>
<evidence type="ECO:0000313" key="2">
    <source>
        <dbReference type="Proteomes" id="UP001212997"/>
    </source>
</evidence>
<comment type="caution">
    <text evidence="1">The sequence shown here is derived from an EMBL/GenBank/DDBJ whole genome shotgun (WGS) entry which is preliminary data.</text>
</comment>
<proteinExistence type="predicted"/>
<dbReference type="EMBL" id="JANAWD010000565">
    <property type="protein sequence ID" value="KAJ3477775.1"/>
    <property type="molecule type" value="Genomic_DNA"/>
</dbReference>